<dbReference type="KEGG" id="rpod:E0E05_02780"/>
<feature type="transmembrane region" description="Helical" evidence="9">
    <location>
        <begin position="190"/>
        <end position="212"/>
    </location>
</feature>
<accession>A0A4P6UXU5</accession>
<evidence type="ECO:0000256" key="8">
    <source>
        <dbReference type="ARBA" id="ARBA00023136"/>
    </source>
</evidence>
<feature type="transmembrane region" description="Helical" evidence="9">
    <location>
        <begin position="332"/>
        <end position="351"/>
    </location>
</feature>
<evidence type="ECO:0000256" key="3">
    <source>
        <dbReference type="ARBA" id="ARBA00022448"/>
    </source>
</evidence>
<name>A0A4P6UXU5_9HYPH</name>
<evidence type="ECO:0000256" key="2">
    <source>
        <dbReference type="ARBA" id="ARBA00009137"/>
    </source>
</evidence>
<dbReference type="PANTHER" id="PTHR32024">
    <property type="entry name" value="TRK SYSTEM POTASSIUM UPTAKE PROTEIN TRKG-RELATED"/>
    <property type="match status" value="1"/>
</dbReference>
<proteinExistence type="inferred from homology"/>
<sequence>MTARGQASVAWTARPGVVARTVAAHSLIMLAAVGPPLLVAALEGATDLALALVPAVVLCLAGALVAHYRPRLDNVRQIEAVAAFVALFLIVSVFAAPGFLALGMTPLDALFESVSGVTSTGLTVAEATMDWPIAGHFLRAWLQWTGGFAIAVAGVALILGPGAASHEMGEVGINGRDLVASTRAQARQLLAAYCVITLIAIAILAALLPSWWEGVVVALSAASTGGFTPRADSLASYSPLAQSAVMAVCVATTVSLYAYVVARQSGVRRALSSSNAGAVLVALGTGTALVALAAAALNGWETEGVLDTALNFLSGFTTAGFAVAPIAQADALVALILFAMVVGGGIGSTAGGIKLDRVMTLGGMVGLSLLRLRSPRRSVTRLESNGKTVAADRVISIAAILALYTLTGLIGWLLFLTAGLAPLASVFDIVSALSTVGLSTGVVGPDLPAHLKAYLIVAMLAGRLEFLALLAVILPATWKRRA</sequence>
<comment type="subcellular location">
    <subcellularLocation>
        <location evidence="1">Cell membrane</location>
        <topology evidence="1">Multi-pass membrane protein</topology>
    </subcellularLocation>
</comment>
<feature type="transmembrane region" description="Helical" evidence="9">
    <location>
        <begin position="394"/>
        <end position="415"/>
    </location>
</feature>
<dbReference type="Pfam" id="PF02386">
    <property type="entry name" value="TrkH"/>
    <property type="match status" value="2"/>
</dbReference>
<evidence type="ECO:0000256" key="9">
    <source>
        <dbReference type="SAM" id="Phobius"/>
    </source>
</evidence>
<dbReference type="PANTHER" id="PTHR32024:SF2">
    <property type="entry name" value="TRK SYSTEM POTASSIUM UPTAKE PROTEIN TRKG-RELATED"/>
    <property type="match status" value="1"/>
</dbReference>
<evidence type="ECO:0000313" key="10">
    <source>
        <dbReference type="EMBL" id="QBK29615.1"/>
    </source>
</evidence>
<keyword evidence="5 9" id="KW-0812">Transmembrane</keyword>
<keyword evidence="11" id="KW-1185">Reference proteome</keyword>
<keyword evidence="6 9" id="KW-1133">Transmembrane helix</keyword>
<evidence type="ECO:0000256" key="7">
    <source>
        <dbReference type="ARBA" id="ARBA00023065"/>
    </source>
</evidence>
<feature type="transmembrane region" description="Helical" evidence="9">
    <location>
        <begin position="274"/>
        <end position="297"/>
    </location>
</feature>
<gene>
    <name evidence="10" type="ORF">E0E05_02780</name>
</gene>
<dbReference type="InterPro" id="IPR003445">
    <property type="entry name" value="Cat_transpt"/>
</dbReference>
<dbReference type="GO" id="GO:0008324">
    <property type="term" value="F:monoatomic cation transmembrane transporter activity"/>
    <property type="evidence" value="ECO:0007669"/>
    <property type="project" value="InterPro"/>
</dbReference>
<feature type="transmembrane region" description="Helical" evidence="9">
    <location>
        <begin position="240"/>
        <end position="262"/>
    </location>
</feature>
<keyword evidence="7" id="KW-0406">Ion transport</keyword>
<organism evidence="10 11">
    <name type="scientific">Roseitalea porphyridii</name>
    <dbReference type="NCBI Taxonomy" id="1852022"/>
    <lineage>
        <taxon>Bacteria</taxon>
        <taxon>Pseudomonadati</taxon>
        <taxon>Pseudomonadota</taxon>
        <taxon>Alphaproteobacteria</taxon>
        <taxon>Hyphomicrobiales</taxon>
        <taxon>Ahrensiaceae</taxon>
        <taxon>Roseitalea</taxon>
    </lineage>
</organism>
<dbReference type="Proteomes" id="UP000293719">
    <property type="component" value="Chromosome"/>
</dbReference>
<feature type="transmembrane region" description="Helical" evidence="9">
    <location>
        <begin position="21"/>
        <end position="42"/>
    </location>
</feature>
<dbReference type="RefSeq" id="WP_131615330.1">
    <property type="nucleotide sequence ID" value="NZ_CP036532.1"/>
</dbReference>
<keyword evidence="3" id="KW-0813">Transport</keyword>
<evidence type="ECO:0000256" key="4">
    <source>
        <dbReference type="ARBA" id="ARBA00022475"/>
    </source>
</evidence>
<dbReference type="EMBL" id="CP036532">
    <property type="protein sequence ID" value="QBK29615.1"/>
    <property type="molecule type" value="Genomic_DNA"/>
</dbReference>
<feature type="transmembrane region" description="Helical" evidence="9">
    <location>
        <begin position="309"/>
        <end position="327"/>
    </location>
</feature>
<comment type="similarity">
    <text evidence="2">Belongs to the TrkH potassium transport family.</text>
</comment>
<feature type="transmembrane region" description="Helical" evidence="9">
    <location>
        <begin position="141"/>
        <end position="159"/>
    </location>
</feature>
<protein>
    <submittedName>
        <fullName evidence="10">TrkH family potassium uptake protein</fullName>
    </submittedName>
</protein>
<evidence type="ECO:0000256" key="1">
    <source>
        <dbReference type="ARBA" id="ARBA00004651"/>
    </source>
</evidence>
<dbReference type="AlphaFoldDB" id="A0A4P6UXU5"/>
<feature type="transmembrane region" description="Helical" evidence="9">
    <location>
        <begin position="453"/>
        <end position="478"/>
    </location>
</feature>
<evidence type="ECO:0000313" key="11">
    <source>
        <dbReference type="Proteomes" id="UP000293719"/>
    </source>
</evidence>
<evidence type="ECO:0000256" key="5">
    <source>
        <dbReference type="ARBA" id="ARBA00022692"/>
    </source>
</evidence>
<keyword evidence="8 9" id="KW-0472">Membrane</keyword>
<evidence type="ECO:0000256" key="6">
    <source>
        <dbReference type="ARBA" id="ARBA00022989"/>
    </source>
</evidence>
<feature type="transmembrane region" description="Helical" evidence="9">
    <location>
        <begin position="48"/>
        <end position="68"/>
    </location>
</feature>
<dbReference type="OrthoDB" id="8478125at2"/>
<reference evidence="10 11" key="1">
    <citation type="journal article" date="2017" name="Int. J. Syst. Evol. Microbiol.">
        <title>Roseitalea porphyridii gen. nov., sp. nov., isolated from a red alga, and reclassification of Hoeflea suaedae Chung et al. 2013 as Pseudohoeflea suaedae gen. nov., comb. nov.</title>
        <authorList>
            <person name="Hyeon J.W."/>
            <person name="Jeong S.E."/>
            <person name="Baek K."/>
            <person name="Jeon C.O."/>
        </authorList>
    </citation>
    <scope>NUCLEOTIDE SEQUENCE [LARGE SCALE GENOMIC DNA]</scope>
    <source>
        <strain evidence="10 11">MA7-20</strain>
    </source>
</reference>
<feature type="transmembrane region" description="Helical" evidence="9">
    <location>
        <begin position="80"/>
        <end position="102"/>
    </location>
</feature>
<keyword evidence="4" id="KW-1003">Cell membrane</keyword>
<dbReference type="GO" id="GO:0005886">
    <property type="term" value="C:plasma membrane"/>
    <property type="evidence" value="ECO:0007669"/>
    <property type="project" value="UniProtKB-SubCell"/>
</dbReference>
<dbReference type="GeneID" id="90766208"/>
<dbReference type="GO" id="GO:0030001">
    <property type="term" value="P:metal ion transport"/>
    <property type="evidence" value="ECO:0007669"/>
    <property type="project" value="UniProtKB-ARBA"/>
</dbReference>